<dbReference type="Gene3D" id="2.60.120.260">
    <property type="entry name" value="Galactose-binding domain-like"/>
    <property type="match status" value="1"/>
</dbReference>
<accession>A0A3B1DLV1</accession>
<organism evidence="3">
    <name type="scientific">hydrothermal vent metagenome</name>
    <dbReference type="NCBI Taxonomy" id="652676"/>
    <lineage>
        <taxon>unclassified sequences</taxon>
        <taxon>metagenomes</taxon>
        <taxon>ecological metagenomes</taxon>
    </lineage>
</organism>
<comment type="similarity">
    <text evidence="1">Belongs to the glycosyl hydrolase 2 family.</text>
</comment>
<feature type="domain" description="Glycosyl hydrolases family 2 sugar binding" evidence="2">
    <location>
        <begin position="54"/>
        <end position="119"/>
    </location>
</feature>
<dbReference type="InterPro" id="IPR008979">
    <property type="entry name" value="Galactose-bd-like_sf"/>
</dbReference>
<dbReference type="GO" id="GO:0004565">
    <property type="term" value="F:beta-galactosidase activity"/>
    <property type="evidence" value="ECO:0007669"/>
    <property type="project" value="UniProtKB-EC"/>
</dbReference>
<dbReference type="EC" id="3.2.1.23" evidence="3"/>
<proteinExistence type="inferred from homology"/>
<sequence length="145" mass="16708">MGARTLELLRRWTLRPDPEDVGLGQEWWDTPPKDGWVSCRADEPWQKVLGGAFDGVAWYRRRARLPRKWLGRNQCIRLWFGAVATDCRVWVNGVEVGTHIGDAVPFEFDITEALDGNERCEIVCRVEQIRGHRPESPSHESSTHE</sequence>
<evidence type="ECO:0000256" key="1">
    <source>
        <dbReference type="ARBA" id="ARBA00007401"/>
    </source>
</evidence>
<dbReference type="EMBL" id="UOGK01000303">
    <property type="protein sequence ID" value="VAX39911.1"/>
    <property type="molecule type" value="Genomic_DNA"/>
</dbReference>
<dbReference type="GO" id="GO:0005975">
    <property type="term" value="P:carbohydrate metabolic process"/>
    <property type="evidence" value="ECO:0007669"/>
    <property type="project" value="InterPro"/>
</dbReference>
<feature type="non-terminal residue" evidence="3">
    <location>
        <position position="145"/>
    </location>
</feature>
<protein>
    <submittedName>
        <fullName evidence="3">Beta-galactosidase</fullName>
        <ecNumber evidence="3">3.2.1.23</ecNumber>
    </submittedName>
</protein>
<reference evidence="3" key="1">
    <citation type="submission" date="2018-06" db="EMBL/GenBank/DDBJ databases">
        <authorList>
            <person name="Zhirakovskaya E."/>
        </authorList>
    </citation>
    <scope>NUCLEOTIDE SEQUENCE</scope>
</reference>
<keyword evidence="3" id="KW-0378">Hydrolase</keyword>
<name>A0A3B1DLV1_9ZZZZ</name>
<gene>
    <name evidence="3" type="ORF">MNBD_PLANCTO03-1293</name>
</gene>
<dbReference type="InterPro" id="IPR051913">
    <property type="entry name" value="GH2_Domain-Containing"/>
</dbReference>
<dbReference type="AlphaFoldDB" id="A0A3B1DLV1"/>
<keyword evidence="3" id="KW-0326">Glycosidase</keyword>
<dbReference type="InterPro" id="IPR006104">
    <property type="entry name" value="Glyco_hydro_2_N"/>
</dbReference>
<evidence type="ECO:0000259" key="2">
    <source>
        <dbReference type="Pfam" id="PF02837"/>
    </source>
</evidence>
<dbReference type="SUPFAM" id="SSF49785">
    <property type="entry name" value="Galactose-binding domain-like"/>
    <property type="match status" value="1"/>
</dbReference>
<evidence type="ECO:0000313" key="3">
    <source>
        <dbReference type="EMBL" id="VAX39911.1"/>
    </source>
</evidence>
<dbReference type="PANTHER" id="PTHR42732">
    <property type="entry name" value="BETA-GALACTOSIDASE"/>
    <property type="match status" value="1"/>
</dbReference>
<dbReference type="Pfam" id="PF02837">
    <property type="entry name" value="Glyco_hydro_2_N"/>
    <property type="match status" value="1"/>
</dbReference>